<reference evidence="1" key="1">
    <citation type="journal article" date="2021" name="Proc. Natl. Acad. Sci. U.S.A.">
        <title>A Catalog of Tens of Thousands of Viruses from Human Metagenomes Reveals Hidden Associations with Chronic Diseases.</title>
        <authorList>
            <person name="Tisza M.J."/>
            <person name="Buck C.B."/>
        </authorList>
    </citation>
    <scope>NUCLEOTIDE SEQUENCE</scope>
    <source>
        <strain evidence="1">Ctnpt50</strain>
    </source>
</reference>
<dbReference type="EMBL" id="BK032577">
    <property type="protein sequence ID" value="DAF48924.1"/>
    <property type="molecule type" value="Genomic_DNA"/>
</dbReference>
<dbReference type="SUPFAM" id="SSF56300">
    <property type="entry name" value="Metallo-dependent phosphatases"/>
    <property type="match status" value="1"/>
</dbReference>
<evidence type="ECO:0000313" key="1">
    <source>
        <dbReference type="EMBL" id="DAF48924.1"/>
    </source>
</evidence>
<name>A0A8S5SD14_9CAUD</name>
<proteinExistence type="predicted"/>
<accession>A0A8S5SD14</accession>
<organism evidence="1">
    <name type="scientific">Siphoviridae sp. ctnpt50</name>
    <dbReference type="NCBI Taxonomy" id="2827941"/>
    <lineage>
        <taxon>Viruses</taxon>
        <taxon>Duplodnaviria</taxon>
        <taxon>Heunggongvirae</taxon>
        <taxon>Uroviricota</taxon>
        <taxon>Caudoviricetes</taxon>
    </lineage>
</organism>
<protein>
    <submittedName>
        <fullName evidence="1">DNA polymerase II small subunit</fullName>
    </submittedName>
</protein>
<sequence>MVDEKYQIRDGESIDDYMIRVSALGQQNRLTWQEIADIINEETDLSFSESKYRKNYRTYCKGVEAGARSVEGEPIVEESVVSFTAEDFELRQRYQTATEKLPYYRLMRQDSRFERFYRLIADQIKQLPPPDYIAPIDYDGNDEEDMEYVLGLADLHIGSCFEGVNNSYSIAEAKRRFDVLLGYMIDFVQKKRISKLKILSLGDAIQGLIRISDLRLNEGPVVDSFVVAVRLIADFLNKLSAYCRIEFLMVCYSNHDQLRPLGTKASELASEDMGKIMFAYLTDVLSLNERIQIIGDTNRDSLEFDIWDFHCKAMHGHQINNPATVSKDLANRDRKFYDYVFLGHTHSAREIITAEGEHHNIQTLTLGSFIGSCPYADKLMVGSKASCSIYGFHKKYGHIESYTCILN</sequence>
<dbReference type="InterPro" id="IPR029052">
    <property type="entry name" value="Metallo-depent_PP-like"/>
</dbReference>
<dbReference type="Gene3D" id="3.60.21.10">
    <property type="match status" value="1"/>
</dbReference>